<keyword evidence="3" id="KW-1185">Reference proteome</keyword>
<protein>
    <recommendedName>
        <fullName evidence="1">DUF218 domain-containing protein</fullName>
    </recommendedName>
</protein>
<dbReference type="RefSeq" id="WP_070201301.1">
    <property type="nucleotide sequence ID" value="NZ_LJGZ01000030.1"/>
</dbReference>
<dbReference type="OrthoDB" id="2216870at2"/>
<evidence type="ECO:0000313" key="3">
    <source>
        <dbReference type="Proteomes" id="UP000175971"/>
    </source>
</evidence>
<reference evidence="2 3" key="1">
    <citation type="journal article" date="2016" name="Front. Microbiol.">
        <title>Comparative Genomics Analysis of Streptomyces Species Reveals Their Adaptation to the Marine Environment and Their Diversity at the Genomic Level.</title>
        <authorList>
            <person name="Tian X."/>
            <person name="Zhang Z."/>
            <person name="Yang T."/>
            <person name="Chen M."/>
            <person name="Li J."/>
            <person name="Chen F."/>
            <person name="Yang J."/>
            <person name="Li W."/>
            <person name="Zhang B."/>
            <person name="Zhang Z."/>
            <person name="Wu J."/>
            <person name="Zhang C."/>
            <person name="Long L."/>
            <person name="Xiao J."/>
        </authorList>
    </citation>
    <scope>NUCLEOTIDE SEQUENCE [LARGE SCALE GENOMIC DNA]</scope>
    <source>
        <strain evidence="2 3">SCSIO M10372</strain>
    </source>
</reference>
<dbReference type="InterPro" id="IPR014729">
    <property type="entry name" value="Rossmann-like_a/b/a_fold"/>
</dbReference>
<dbReference type="Gene3D" id="3.40.50.620">
    <property type="entry name" value="HUPs"/>
    <property type="match status" value="1"/>
</dbReference>
<dbReference type="InterPro" id="IPR051599">
    <property type="entry name" value="Cell_Envelope_Assoc"/>
</dbReference>
<dbReference type="EMBL" id="LJGZ01000030">
    <property type="protein sequence ID" value="OEV19921.1"/>
    <property type="molecule type" value="Genomic_DNA"/>
</dbReference>
<comment type="caution">
    <text evidence="2">The sequence shown here is derived from an EMBL/GenBank/DDBJ whole genome shotgun (WGS) entry which is preliminary data.</text>
</comment>
<organism evidence="2 3">
    <name type="scientific">Streptomyces nanshensis</name>
    <dbReference type="NCBI Taxonomy" id="518642"/>
    <lineage>
        <taxon>Bacteria</taxon>
        <taxon>Bacillati</taxon>
        <taxon>Actinomycetota</taxon>
        <taxon>Actinomycetes</taxon>
        <taxon>Kitasatosporales</taxon>
        <taxon>Streptomycetaceae</taxon>
        <taxon>Streptomyces</taxon>
    </lineage>
</organism>
<evidence type="ECO:0000313" key="2">
    <source>
        <dbReference type="EMBL" id="OEV19921.1"/>
    </source>
</evidence>
<dbReference type="PANTHER" id="PTHR30336:SF20">
    <property type="entry name" value="DUF218 DOMAIN-CONTAINING PROTEIN"/>
    <property type="match status" value="1"/>
</dbReference>
<dbReference type="Proteomes" id="UP000175971">
    <property type="component" value="Unassembled WGS sequence"/>
</dbReference>
<evidence type="ECO:0000259" key="1">
    <source>
        <dbReference type="Pfam" id="PF02698"/>
    </source>
</evidence>
<dbReference type="InterPro" id="IPR003848">
    <property type="entry name" value="DUF218"/>
</dbReference>
<dbReference type="AlphaFoldDB" id="A0A1E7LUT5"/>
<gene>
    <name evidence="2" type="ORF">AN221_14205</name>
</gene>
<accession>A0A1E7LUT5</accession>
<proteinExistence type="predicted"/>
<feature type="domain" description="DUF218" evidence="1">
    <location>
        <begin position="31"/>
        <end position="145"/>
    </location>
</feature>
<sequence>MTSITGADRDDARVLWDFHQLNHRVRPVSAAVALGGCDIGVVSAVAELYRARLFPTVVFTGAVTAATSGRFPRGEAVHFREAALALGVPDEAILLEPHATNTGQNITFARRVLEGTGKRVDSVLLVCMPYMQRRAYATCRRQWPEVEVRCASQRVSFDAYAKAQEDEAEFVAMMVGDTQRVMEYPGRGFAIEQDVPERVRDAFERLCGRGYDAWLLRD</sequence>
<dbReference type="PATRIC" id="fig|518642.7.peg.1943"/>
<dbReference type="CDD" id="cd06259">
    <property type="entry name" value="YdcF-like"/>
    <property type="match status" value="1"/>
</dbReference>
<dbReference type="PANTHER" id="PTHR30336">
    <property type="entry name" value="INNER MEMBRANE PROTEIN, PROBABLE PERMEASE"/>
    <property type="match status" value="1"/>
</dbReference>
<name>A0A1E7LUT5_9ACTN</name>
<dbReference type="Pfam" id="PF02698">
    <property type="entry name" value="DUF218"/>
    <property type="match status" value="1"/>
</dbReference>
<dbReference type="GO" id="GO:0005886">
    <property type="term" value="C:plasma membrane"/>
    <property type="evidence" value="ECO:0007669"/>
    <property type="project" value="TreeGrafter"/>
</dbReference>